<sequence>MLEAIRNLGILKMIQEFSDVFNYEALESVDKFLEQREKAIQKGIYGKLQFETIDDEEIGVFSINGDEISFKTLAKTDNTSQYVFRKTPGSQAAYISPSWKAAKSNKKLESTVEDFKRYLETQGLPKKTKQVFEKIISVFESKSISTEENGKIIQKDFWISYNEKKRSESNKKGLNVFTIMIDGNYPGQIKEISDYALNQIAEGFYSTSGIEPIAGKCSICHHDDKLFPNVLSGTGINIANIDKPGFFPGVLKQASLKAFPICAPCAETLFVAKSKVFPEFTQSISGHQALIIPHLVQSDNKAEGLEIIQYALKLLTKNVSVAKGTEAGIIEDLADNKGIATVSFLIGDVKGQTVGGKKGIRKFLPDVLPSRLSEISKAIHEINGIHNTYPEDHPWVLRNPLNGQLQIIRNVLGMAKYYKPKPGGRKPFKASSVDSLDLLEAIFMKKEFPLKTLIPEFSAKLSYDFLGSLSNEKQKPVFIIRDNITYMVYLLRFLSKLEVIKMADNVNLVGKYLEGCKGLEPLNKFFIEEAVGLDNAEKQYTFLVGLLFGKLIAFQQARRVSNNALRWLKGLEIGPQDLTEIFIKTRSKLDDYSFQRPAWSEEMKGVAEAIGALGSKIGAGWTISRKEVPYYFCLGQSLSGFYLHSKGDDNKSDDTKGGK</sequence>
<accession>A0A1F7S405</accession>
<evidence type="ECO:0008006" key="3">
    <source>
        <dbReference type="Google" id="ProtNLM"/>
    </source>
</evidence>
<dbReference type="Pfam" id="PF09484">
    <property type="entry name" value="Cas_TM1802"/>
    <property type="match status" value="1"/>
</dbReference>
<organism evidence="1 2">
    <name type="scientific">Candidatus Schekmanbacteria bacterium RBG_16_38_10</name>
    <dbReference type="NCBI Taxonomy" id="1817879"/>
    <lineage>
        <taxon>Bacteria</taxon>
        <taxon>Candidatus Schekmaniibacteriota</taxon>
    </lineage>
</organism>
<dbReference type="InterPro" id="IPR013389">
    <property type="entry name" value="CRISPR-assoc_prot_Cas8b"/>
</dbReference>
<dbReference type="EMBL" id="MGDE01000005">
    <property type="protein sequence ID" value="OGL47827.1"/>
    <property type="molecule type" value="Genomic_DNA"/>
</dbReference>
<evidence type="ECO:0000313" key="2">
    <source>
        <dbReference type="Proteomes" id="UP000178797"/>
    </source>
</evidence>
<comment type="caution">
    <text evidence="1">The sequence shown here is derived from an EMBL/GenBank/DDBJ whole genome shotgun (WGS) entry which is preliminary data.</text>
</comment>
<evidence type="ECO:0000313" key="1">
    <source>
        <dbReference type="EMBL" id="OGL47827.1"/>
    </source>
</evidence>
<name>A0A1F7S405_9BACT</name>
<dbReference type="Proteomes" id="UP000178797">
    <property type="component" value="Unassembled WGS sequence"/>
</dbReference>
<gene>
    <name evidence="1" type="ORF">A2W05_09915</name>
</gene>
<dbReference type="AlphaFoldDB" id="A0A1F7S405"/>
<protein>
    <recommendedName>
        <fullName evidence="3">Type I-B CRISPR-associated protein Cas8b/Csh1</fullName>
    </recommendedName>
</protein>
<reference evidence="1 2" key="1">
    <citation type="journal article" date="2016" name="Nat. Commun.">
        <title>Thousands of microbial genomes shed light on interconnected biogeochemical processes in an aquifer system.</title>
        <authorList>
            <person name="Anantharaman K."/>
            <person name="Brown C.T."/>
            <person name="Hug L.A."/>
            <person name="Sharon I."/>
            <person name="Castelle C.J."/>
            <person name="Probst A.J."/>
            <person name="Thomas B.C."/>
            <person name="Singh A."/>
            <person name="Wilkins M.J."/>
            <person name="Karaoz U."/>
            <person name="Brodie E.L."/>
            <person name="Williams K.H."/>
            <person name="Hubbard S.S."/>
            <person name="Banfield J.F."/>
        </authorList>
    </citation>
    <scope>NUCLEOTIDE SEQUENCE [LARGE SCALE GENOMIC DNA]</scope>
</reference>
<proteinExistence type="predicted"/>